<sequence>MATKLRDYIRLYDAMIDDSLCEKIIKTFNESDFTYTDREQRPTFSELNISQRFMKNDVKWVAIQNKLTDVFADTAEQYMDQLDVGPDFPAKYAFEEHRLKMYNNNGHDQFKDHVDVGDYNSARRFLVMFLYLNDVTAGGETNFPRLDYKVQPKRGRILVFPATWQWRHAGLPPVSDKKYIIGTYLHYV</sequence>
<dbReference type="InterPro" id="IPR044862">
    <property type="entry name" value="Pro_4_hyd_alph_FE2OG_OXY"/>
</dbReference>
<keyword evidence="3" id="KW-0223">Dioxygenase</keyword>
<dbReference type="GO" id="GO:0051213">
    <property type="term" value="F:dioxygenase activity"/>
    <property type="evidence" value="ECO:0007669"/>
    <property type="project" value="UniProtKB-KW"/>
</dbReference>
<keyword evidence="2" id="KW-0479">Metal-binding</keyword>
<keyword evidence="4" id="KW-0560">Oxidoreductase</keyword>
<dbReference type="PANTHER" id="PTHR10869">
    <property type="entry name" value="PROLYL 4-HYDROXYLASE ALPHA SUBUNIT"/>
    <property type="match status" value="1"/>
</dbReference>
<name>A0AAU8EKB3_9CAUD</name>
<evidence type="ECO:0000256" key="4">
    <source>
        <dbReference type="ARBA" id="ARBA00023002"/>
    </source>
</evidence>
<evidence type="ECO:0000313" key="7">
    <source>
        <dbReference type="EMBL" id="XCH00373.1"/>
    </source>
</evidence>
<accession>A0AAU8EKB3</accession>
<dbReference type="GO" id="GO:0031418">
    <property type="term" value="F:L-ascorbic acid binding"/>
    <property type="evidence" value="ECO:0007669"/>
    <property type="project" value="InterPro"/>
</dbReference>
<dbReference type="Pfam" id="PF13640">
    <property type="entry name" value="2OG-FeII_Oxy_3"/>
    <property type="match status" value="1"/>
</dbReference>
<keyword evidence="5" id="KW-0408">Iron</keyword>
<dbReference type="SMART" id="SM00702">
    <property type="entry name" value="P4Hc"/>
    <property type="match status" value="1"/>
</dbReference>
<dbReference type="Gene3D" id="2.60.120.620">
    <property type="entry name" value="q2cbj1_9rhob like domain"/>
    <property type="match status" value="1"/>
</dbReference>
<evidence type="ECO:0000256" key="2">
    <source>
        <dbReference type="ARBA" id="ARBA00022723"/>
    </source>
</evidence>
<reference evidence="7" key="1">
    <citation type="submission" date="2024-05" db="EMBL/GenBank/DDBJ databases">
        <authorList>
            <person name="Su C."/>
        </authorList>
    </citation>
    <scope>NUCLEOTIDE SEQUENCE</scope>
</reference>
<dbReference type="GO" id="GO:0016705">
    <property type="term" value="F:oxidoreductase activity, acting on paired donors, with incorporation or reduction of molecular oxygen"/>
    <property type="evidence" value="ECO:0007669"/>
    <property type="project" value="InterPro"/>
</dbReference>
<protein>
    <submittedName>
        <fullName evidence="7">2-oxoglutarate/Fe(II)-dependent oxygenase</fullName>
    </submittedName>
</protein>
<dbReference type="InterPro" id="IPR006620">
    <property type="entry name" value="Pro_4_hyd_alph"/>
</dbReference>
<dbReference type="InterPro" id="IPR045054">
    <property type="entry name" value="P4HA-like"/>
</dbReference>
<proteinExistence type="predicted"/>
<dbReference type="EMBL" id="PP861117">
    <property type="protein sequence ID" value="XCH00373.1"/>
    <property type="molecule type" value="Genomic_DNA"/>
</dbReference>
<evidence type="ECO:0000256" key="3">
    <source>
        <dbReference type="ARBA" id="ARBA00022964"/>
    </source>
</evidence>
<evidence type="ECO:0000256" key="5">
    <source>
        <dbReference type="ARBA" id="ARBA00023004"/>
    </source>
</evidence>
<evidence type="ECO:0000256" key="1">
    <source>
        <dbReference type="ARBA" id="ARBA00001961"/>
    </source>
</evidence>
<feature type="domain" description="Prolyl 4-hydroxylase alpha subunit" evidence="6">
    <location>
        <begin position="7"/>
        <end position="186"/>
    </location>
</feature>
<dbReference type="PANTHER" id="PTHR10869:SF246">
    <property type="entry name" value="TRANSMEMBRANE PROLYL 4-HYDROXYLASE"/>
    <property type="match status" value="1"/>
</dbReference>
<evidence type="ECO:0000259" key="6">
    <source>
        <dbReference type="SMART" id="SM00702"/>
    </source>
</evidence>
<organism evidence="7">
    <name type="scientific">Synechococcus phage QB2</name>
    <dbReference type="NCBI Taxonomy" id="3159453"/>
    <lineage>
        <taxon>Viruses</taxon>
        <taxon>Duplodnaviria</taxon>
        <taxon>Heunggongvirae</taxon>
        <taxon>Uroviricota</taxon>
        <taxon>Caudoviricetes</taxon>
        <taxon>Pantevenvirales</taxon>
        <taxon>Kyanoviridae</taxon>
    </lineage>
</organism>
<comment type="cofactor">
    <cofactor evidence="1">
        <name>L-ascorbate</name>
        <dbReference type="ChEBI" id="CHEBI:38290"/>
    </cofactor>
</comment>
<dbReference type="GO" id="GO:0005506">
    <property type="term" value="F:iron ion binding"/>
    <property type="evidence" value="ECO:0007669"/>
    <property type="project" value="InterPro"/>
</dbReference>